<evidence type="ECO:0000313" key="3">
    <source>
        <dbReference type="EMBL" id="MFC3227025.1"/>
    </source>
</evidence>
<dbReference type="PROSITE" id="PS51278">
    <property type="entry name" value="GATASE_TYPE_2"/>
    <property type="match status" value="1"/>
</dbReference>
<sequence>MCRFLAYKGRPLLMADLLVRARNSLIAQSHHARMWQKPVNGDGFGVAWYPMHDDPEPGLFRSVEPAWSNANLNSVAHKLVSRCFFAHVRDATAGSPVSQLNCHPFNWQRLVFMHNGALEEFERMRRPLTGRLSDQAYHRLTGSTDTEHAFALFLDRLGFAAEPELDALADAMTATIGELLAMRRELGIDSPCFLNFAVSDGRHLVATRYVSHTDREPHSLYTTAGALKLDENGRFRVMHAESGAPDSVIVASEPLTAFESDWAPVPRNTLILVDAENGVTMRPLDLAA</sequence>
<evidence type="ECO:0000256" key="1">
    <source>
        <dbReference type="ARBA" id="ARBA00022962"/>
    </source>
</evidence>
<name>A0ABV7KXY6_9PROT</name>
<organism evidence="3 4">
    <name type="scientific">Marinibaculum pumilum</name>
    <dbReference type="NCBI Taxonomy" id="1766165"/>
    <lineage>
        <taxon>Bacteria</taxon>
        <taxon>Pseudomonadati</taxon>
        <taxon>Pseudomonadota</taxon>
        <taxon>Alphaproteobacteria</taxon>
        <taxon>Rhodospirillales</taxon>
        <taxon>Rhodospirillaceae</taxon>
        <taxon>Marinibaculum</taxon>
    </lineage>
</organism>
<comment type="caution">
    <text evidence="3">The sequence shown here is derived from an EMBL/GenBank/DDBJ whole genome shotgun (WGS) entry which is preliminary data.</text>
</comment>
<gene>
    <name evidence="3" type="ORF">ACFOGJ_07285</name>
</gene>
<dbReference type="InterPro" id="IPR029055">
    <property type="entry name" value="Ntn_hydrolases_N"/>
</dbReference>
<dbReference type="RefSeq" id="WP_379899186.1">
    <property type="nucleotide sequence ID" value="NZ_JBHRTR010000019.1"/>
</dbReference>
<dbReference type="Proteomes" id="UP001595528">
    <property type="component" value="Unassembled WGS sequence"/>
</dbReference>
<protein>
    <submittedName>
        <fullName evidence="3">Class II glutamine amidotransferase</fullName>
    </submittedName>
</protein>
<dbReference type="PANTHER" id="PTHR43187:SF1">
    <property type="entry name" value="GLUTAMINE AMIDOTRANSFERASE DUG3-RELATED"/>
    <property type="match status" value="1"/>
</dbReference>
<proteinExistence type="predicted"/>
<dbReference type="PANTHER" id="PTHR43187">
    <property type="entry name" value="GLUTAMINE AMIDOTRANSFERASE DUG3-RELATED"/>
    <property type="match status" value="1"/>
</dbReference>
<dbReference type="InterPro" id="IPR052373">
    <property type="entry name" value="Gamma-glu_amide_hydrolase"/>
</dbReference>
<reference evidence="4" key="1">
    <citation type="journal article" date="2019" name="Int. J. Syst. Evol. Microbiol.">
        <title>The Global Catalogue of Microorganisms (GCM) 10K type strain sequencing project: providing services to taxonomists for standard genome sequencing and annotation.</title>
        <authorList>
            <consortium name="The Broad Institute Genomics Platform"/>
            <consortium name="The Broad Institute Genome Sequencing Center for Infectious Disease"/>
            <person name="Wu L."/>
            <person name="Ma J."/>
        </authorList>
    </citation>
    <scope>NUCLEOTIDE SEQUENCE [LARGE SCALE GENOMIC DNA]</scope>
    <source>
        <strain evidence="4">KCTC 42964</strain>
    </source>
</reference>
<keyword evidence="4" id="KW-1185">Reference proteome</keyword>
<accession>A0ABV7KXY6</accession>
<keyword evidence="1 3" id="KW-0315">Glutamine amidotransferase</keyword>
<feature type="domain" description="Glutamine amidotransferase type-2" evidence="2">
    <location>
        <begin position="2"/>
        <end position="288"/>
    </location>
</feature>
<evidence type="ECO:0000313" key="4">
    <source>
        <dbReference type="Proteomes" id="UP001595528"/>
    </source>
</evidence>
<dbReference type="Pfam" id="PF13230">
    <property type="entry name" value="GATase_4"/>
    <property type="match status" value="1"/>
</dbReference>
<dbReference type="EMBL" id="JBHRTR010000019">
    <property type="protein sequence ID" value="MFC3227025.1"/>
    <property type="molecule type" value="Genomic_DNA"/>
</dbReference>
<dbReference type="Gene3D" id="3.60.20.10">
    <property type="entry name" value="Glutamine Phosphoribosylpyrophosphate, subunit 1, domain 1"/>
    <property type="match status" value="1"/>
</dbReference>
<evidence type="ECO:0000259" key="2">
    <source>
        <dbReference type="PROSITE" id="PS51278"/>
    </source>
</evidence>
<dbReference type="InterPro" id="IPR026869">
    <property type="entry name" value="EgtC-like"/>
</dbReference>
<dbReference type="CDD" id="cd01908">
    <property type="entry name" value="YafJ"/>
    <property type="match status" value="1"/>
</dbReference>
<dbReference type="InterPro" id="IPR017932">
    <property type="entry name" value="GATase_2_dom"/>
</dbReference>
<dbReference type="SUPFAM" id="SSF56235">
    <property type="entry name" value="N-terminal nucleophile aminohydrolases (Ntn hydrolases)"/>
    <property type="match status" value="1"/>
</dbReference>